<evidence type="ECO:0000313" key="2">
    <source>
        <dbReference type="EMBL" id="OXY91896.1"/>
    </source>
</evidence>
<evidence type="ECO:0000256" key="1">
    <source>
        <dbReference type="SAM" id="MobiDB-lite"/>
    </source>
</evidence>
<sequence length="1330" mass="143150">MAAALCRLRAHGGDMTVKYTIVWTLLPDPAVPPSADGTLHLTLVLSPRLTTTDGSPPGTAVHPLSSYPLIAALPTLSYQVFVVYHQAGGHQQKAAVFNDGALDTDLWNHLFPSTTPVNSFHFNEALAPAPIRSYPAHLVERSLSEQYSRLFGAEGGDGAEHVRAVVPWRLSTTEATERWQAVDHLVDTIAPPDDPDSVRALSDLLRRHGSLPDVLDVDPHGWARLAAFHSPPGPAGQVQEPVAEAPERPGNDFHALVAALTDHPDLMARTGLVRRLAVPPPSPLTDGPLTLQAFVTHGAQIEDFRPCTACVAASGRLFLARRDGNAALFLPLNDTTTYTATDVDVDAGGLALQSYAHLLRRRPRDEPPPAVRPPALRSDGIAVMEANRQIAFGQALRTAKNANDDLKQGLPGDATTLASDTLQTGFRLDVFDEGSNRWYPLCRRTGTYTVRGLAHTIPIDDEGIVTDVVGQNVDADGDGNTLSLHQNVFRWNGWSPVVAPDGRTLDLNGNTVDPGASHDSTLPYSVQLGVPDNTLPSLRYGRRYRFRARLVDLAGRATPFTQQPVSGEPATPTLRYCRYEPIPAPILVPRKRMTEGESPTLLIVRTDNANPSAPTLGPPSERHLLPPKAAVQLLERHGVLDEAAKHRLDPQVYALLKQLDGGVVPRTTTDDGAGGTPYMDVDRMQPLWAPDPYSRGIALDGWPMAALRMEWPHGTAWHEQFPVRLTVRPGAAGTAPQVTTDAAARLIQVTVAPGASFPVRLSSALSTGDEENLGLWRWFINNGHTPAEITAARADALAGRLSQLTPATELQILHAVRCPLQPPTFSQVAVLRDPGATSYVLDDPALQVHDLTTQSVHIEAAWDEFDDTAPSGPITSPARTVLRQDERDTRPAPPPGAPTLAAEHFRSRHDLGDNRHHRLRYTPVGTSRFVKYFAQRRTVHLAGTTPVTLAGAFVPGTVVVRAAVPPTAASGTPGEPGTTYLLDRDVRVDTDHGTVTRMPGGAIADNAAVDVSFVVPPVTSASAATSLDVPATVQPPAPAVESVVPAFKWQLDQSGGTLVSTRHGALRVYLKRPWYASGEDEQLAVMVMGQNATPDGHSAEWATMWGRDPVRGAGSAETIGYPRPSDLKADAMVQTGPGQAMAYDVKFDDIRKLWYADIRFTADSVYEPFVRLRVARLQQHALLTPTDLRLSSVVDAGFAKIPAFRRTSMSRTGNSVTVTVVGPVPPPGAAVPAGDVSSEVTAVVQVRSATVAAGGDALAWLTLDTSPPMTLNNDAVGVIGRWKGTLQLPPDAVAAHRPMRLLVQEFERYQGPADNQISRRPMYLDTLPIA</sequence>
<reference evidence="2 3" key="1">
    <citation type="submission" date="2016-07" db="EMBL/GenBank/DDBJ databases">
        <title>Draft genome of Streptomyces diastatochromogenes.</title>
        <authorList>
            <person name="Podduturi R."/>
            <person name="Lukassen M.B."/>
            <person name="Clausen N."/>
            <person name="Nielsen J.L."/>
            <person name="Jorgensen N.O."/>
        </authorList>
    </citation>
    <scope>NUCLEOTIDE SEQUENCE [LARGE SCALE GENOMIC DNA]</scope>
    <source>
        <strain evidence="2 3">DSM 40608</strain>
    </source>
</reference>
<comment type="caution">
    <text evidence="2">The sequence shown here is derived from an EMBL/GenBank/DDBJ whole genome shotgun (WGS) entry which is preliminary data.</text>
</comment>
<gene>
    <name evidence="2" type="ORF">BEK98_27755</name>
</gene>
<dbReference type="Proteomes" id="UP000215483">
    <property type="component" value="Unassembled WGS sequence"/>
</dbReference>
<accession>A0A233S8A6</accession>
<keyword evidence="3" id="KW-1185">Reference proteome</keyword>
<evidence type="ECO:0000313" key="3">
    <source>
        <dbReference type="Proteomes" id="UP000215483"/>
    </source>
</evidence>
<organism evidence="2 3">
    <name type="scientific">Streptomyces diastatochromogenes</name>
    <dbReference type="NCBI Taxonomy" id="42236"/>
    <lineage>
        <taxon>Bacteria</taxon>
        <taxon>Bacillati</taxon>
        <taxon>Actinomycetota</taxon>
        <taxon>Actinomycetes</taxon>
        <taxon>Kitasatosporales</taxon>
        <taxon>Streptomycetaceae</taxon>
        <taxon>Streptomyces</taxon>
    </lineage>
</organism>
<proteinExistence type="predicted"/>
<dbReference type="OrthoDB" id="9148571at2"/>
<feature type="region of interest" description="Disordered" evidence="1">
    <location>
        <begin position="867"/>
        <end position="900"/>
    </location>
</feature>
<dbReference type="EMBL" id="MCGQ01000026">
    <property type="protein sequence ID" value="OXY91896.1"/>
    <property type="molecule type" value="Genomic_DNA"/>
</dbReference>
<name>A0A233S8A6_STRDA</name>
<protein>
    <submittedName>
        <fullName evidence="2">Uncharacterized protein</fullName>
    </submittedName>
</protein>